<accession>A0ABV9HZ10</accession>
<dbReference type="InterPro" id="IPR013320">
    <property type="entry name" value="ConA-like_dom_sf"/>
</dbReference>
<evidence type="ECO:0000313" key="4">
    <source>
        <dbReference type="EMBL" id="MFC4635184.1"/>
    </source>
</evidence>
<keyword evidence="1 2" id="KW-0732">Signal</keyword>
<reference evidence="5" key="1">
    <citation type="journal article" date="2019" name="Int. J. Syst. Evol. Microbiol.">
        <title>The Global Catalogue of Microorganisms (GCM) 10K type strain sequencing project: providing services to taxonomists for standard genome sequencing and annotation.</title>
        <authorList>
            <consortium name="The Broad Institute Genomics Platform"/>
            <consortium name="The Broad Institute Genome Sequencing Center for Infectious Disease"/>
            <person name="Wu L."/>
            <person name="Ma J."/>
        </authorList>
    </citation>
    <scope>NUCLEOTIDE SEQUENCE [LARGE SCALE GENOMIC DNA]</scope>
    <source>
        <strain evidence="5">YJ-61-S</strain>
    </source>
</reference>
<organism evidence="4 5">
    <name type="scientific">Dokdonia ponticola</name>
    <dbReference type="NCBI Taxonomy" id="2041041"/>
    <lineage>
        <taxon>Bacteria</taxon>
        <taxon>Pseudomonadati</taxon>
        <taxon>Bacteroidota</taxon>
        <taxon>Flavobacteriia</taxon>
        <taxon>Flavobacteriales</taxon>
        <taxon>Flavobacteriaceae</taxon>
        <taxon>Dokdonia</taxon>
    </lineage>
</organism>
<evidence type="ECO:0000313" key="5">
    <source>
        <dbReference type="Proteomes" id="UP001596043"/>
    </source>
</evidence>
<dbReference type="SUPFAM" id="SSF49899">
    <property type="entry name" value="Concanavalin A-like lectins/glucanases"/>
    <property type="match status" value="3"/>
</dbReference>
<dbReference type="InterPro" id="IPR026444">
    <property type="entry name" value="Secre_tail"/>
</dbReference>
<sequence length="2849" mass="313705">MKSFYTLVCACLVTISLWSQTDGSQPITSSNTLQNEGFTIQVGSPFLGQNLGEPERVTNPIDIRFPWDVLYLENTFSEDQFSVSKGYFGNRILVSWVLNGNLNLVTNIRILRREFNDENPQPYQIIANAAPNANEYEDQFVEGGVLYEYRLEAEGVSTIERPFLTFIEGVGFRSPTAIVTGSVTFEGGNPVQDVIIQATSQGNITASGSALRIKDNHKLAITGITGAPTTAMTLQAWVKPVVDLIPGSDPTISLFEIQASDELPNVNNPKLITYEVLSNTNQLRVGIDGSEIILENHFPSGEVNAQGEDVLIPIIEANNQFVHVSALLSDGQIPTLFINGREINEDFKTLVVENYPDFDLTLNTQPTVLSLNGNTTSWNNIFVGGQQESFVDEIRVWNSLLEAETIRTDYRRFISGNNANLKVYLNANENVGRFAYDQSRTGFTFNENDGALYTSSTPVADRVTFTNEIDEIPTSNQLGILGVTDQNGNYEINAIPYSGTGESFTITPILGLHEFEPSQQLVFLGQGSEVVNGVNFTDISSFSFKGRVLYDSRGTFPSFVEVNSTDPEIPDFTGLTDGDEYVSGPGIIEEGYNQFRKGNDFFSKGEYWYNDAGTPNDTTDDYLERYARIPSTGVNIYIDGEIVLDANNFPVETDIDGFFDVQVPIGNHVITLGKNGHVFTFNSRFPAAPGTVSEFFEDANNVVTFIDETKVTVVGRVVGGAVQADKPIGFGANGSFEVGIPNPDGTTTQFPISSNNNIGLANITFGYTPASGSVTDFTRFNFSTNEDTGEYRVNILPLNYSIDQTNGLQVPTNAAIDLLTANEAVNISEIVEVTVPQYDLGNGVSGTGEPYHYERSFTYRSIPVLQVEQQTSEDELMLNETTTVSTEGFEFPVYKQFGTYYIRLNRFERYTNFDESPAIEDLVSVTDGELVITNNLALENSESTTVNPNDASILDYEFKGGIPSISPPFVRTIDLIYRLNGVDYPVENFNPEGIIIGGASDGSLTFTTAAPDVPDIILRDPPGSGSSASIESGQSISFTNSSSFASGTEMNQSVQLLTGVSLVTGGGLAGPVIDTQSINEGEIGVGLQVSSTNGISTTTTYSFSQTISTSSDPDFVGSDGDLYIGNSKNYFYGSFNDVQATMSQIGNSPSILLTNTAGEEVFISTQKSLYFVEEPSETFFVFSQKQILETIIPDLIEIVEGIDNGTVIPNENGVQSRAFYVQQINLWRKTILENERSKYRALVETSQLNAEALGFVQQYINDITAAIATIVNTFDPPIDDLNNLPILQSNLGDAEAVAQLINDNFSENISFDAGVGEITRVLTTSLVSEMTFEFTAELEESVAVQLGLVSNGVGLVSKTSGKFSQGINIANTSEQETTTTISYTLADNDPDNALSVDVVNLFDGNGPVFATIGGSTSCPYEGPETTVFFNPNTYDPATTEINPLAEDQQVLLGNATQRIENPMISATVANVSNIPETENAEFELILENNSATETDGTFLLRIDNTTNPFNAIINIDPNGTLVEVPHGEQIIYNLTLAKSISDQNDYEDIRIVLESTCDADNTFDDVILSASFVPSCSNVVISEPLDNWVYNIDTAFNQDGTTNPLGITMQEYNLGFNSFEKIDLEYRIATAPTWTRLQTYYTTQAFFDTAVANGETEITLIDGATSSFNFDIASLGLQNGNYEVRARTSCTNGTENISEIISGTVDLEAPRRFNTPSPTDGILNAGEDIKVSFNEDIFYNTAVSLVEIKGRTNQLPINNQVSLFFSDPDDTATIQNPPIQTGDISLEFWMKNETPGPDGLILSQEQGLRIELINENIEFTLGDVTIIGAIANDDLFHHYTFTFDEENGILRMYEDDLIIDEEINTGNLQFTNTNDLVFGGGTFEGNIHDFRLWDTFLTLPDAFANIYTDYIGNELNLVGYWPMNEGRGVIANDASRGNNMLVNTGWDIKPKGNSYRFENDQYLTLDNVSFAQLTNTMDATLSFWVKTGASQDATLFSNGRGDGTDIDMANGFDNKWAINIDLTGNLSLESEGISYPLTTDSVADDNWHHVVLSLNRIGALNTYLDGAQVSSNPVSDIQGFSGSNIWLGARGFEDVLGNIIIDNQFEGNLDEVRLWNTLRNITQIERDQFNEVDTQSTGILVYARLNEPDPITGDGPQYYHAFANQTVIPSNAIISSGAVNYSVDTPPIKPEREIISFQVDRVINGDEMILNPVITSDASIEGQILDITVHRMFDATNNIQESPITWTAFVNKNPVRWFVEGFPTTIDIVKEEDEDVSFNITLENTGGSNEPFSITNVPAWLQLETTSGTLAPDSTIEISATISNNISSGDYEEDIFLVTDFGFDQKLQINLRVLTEEPDWSVDPSQFDFSMNILGRIRIDGAFSSDAFDNLGVFVNGEPRGVADLIYDTNYQQYFAFLTVYSNENFGEELTFRIWDASQGAVLNASIDGDSFITFQENEVLGSLIDPVIFDNSGGVFQELVFNQGWTWISMGVNDINFTDLNTLTQGMTLATEDRILSHAPSQLEIYYVDSSIPENSGWSGTISSQGGLSNDKMYRVYLDTPQQLAINGPQIDLNSWSFPIQSNWNWLPFPLLSNQPINEALALFNAQEGDVIKSQTQFAIYDPLNGWIGTLTTLKEGNGYMLRATNPQEFSYPAFLVNDGILPNTNEETISNFANYENNMNMVLELPEGYDRVNAYNSHGELIGKSKNQLVNTKELAFITLYGNVSETITFEVSNSQNTTRSTTHTTYTSNAIQGDIYTPVQLLLGKTDFRVFPNPFENQLVLEMEFIEDQDVEVAIYNVYNQRIYSSQFSSEKGKSTRVLDLDVAAGVYFVHLITNEETTIKKVIKK</sequence>
<comment type="caution">
    <text evidence="4">The sequence shown here is derived from an EMBL/GenBank/DDBJ whole genome shotgun (WGS) entry which is preliminary data.</text>
</comment>
<dbReference type="Gene3D" id="2.60.120.200">
    <property type="match status" value="3"/>
</dbReference>
<keyword evidence="5" id="KW-1185">Reference proteome</keyword>
<dbReference type="RefSeq" id="WP_379980158.1">
    <property type="nucleotide sequence ID" value="NZ_JBHSFV010000009.1"/>
</dbReference>
<protein>
    <submittedName>
        <fullName evidence="4">LamG-like jellyroll fold domain-containing protein</fullName>
    </submittedName>
</protein>
<dbReference type="Pfam" id="PF13385">
    <property type="entry name" value="Laminin_G_3"/>
    <property type="match status" value="2"/>
</dbReference>
<dbReference type="Pfam" id="PF18962">
    <property type="entry name" value="Por_Secre_tail"/>
    <property type="match status" value="1"/>
</dbReference>
<name>A0ABV9HZ10_9FLAO</name>
<evidence type="ECO:0000256" key="1">
    <source>
        <dbReference type="ARBA" id="ARBA00022729"/>
    </source>
</evidence>
<dbReference type="NCBIfam" id="TIGR04183">
    <property type="entry name" value="Por_Secre_tail"/>
    <property type="match status" value="1"/>
</dbReference>
<feature type="signal peptide" evidence="2">
    <location>
        <begin position="1"/>
        <end position="21"/>
    </location>
</feature>
<feature type="domain" description="Secretion system C-terminal sorting" evidence="3">
    <location>
        <begin position="2773"/>
        <end position="2847"/>
    </location>
</feature>
<feature type="chain" id="PRO_5045141739" evidence="2">
    <location>
        <begin position="22"/>
        <end position="2849"/>
    </location>
</feature>
<gene>
    <name evidence="4" type="ORF">ACFO3O_14830</name>
</gene>
<evidence type="ECO:0000256" key="2">
    <source>
        <dbReference type="SAM" id="SignalP"/>
    </source>
</evidence>
<evidence type="ECO:0000259" key="3">
    <source>
        <dbReference type="Pfam" id="PF18962"/>
    </source>
</evidence>
<dbReference type="Proteomes" id="UP001596043">
    <property type="component" value="Unassembled WGS sequence"/>
</dbReference>
<dbReference type="EMBL" id="JBHSFV010000009">
    <property type="protein sequence ID" value="MFC4635184.1"/>
    <property type="molecule type" value="Genomic_DNA"/>
</dbReference>
<proteinExistence type="predicted"/>